<proteinExistence type="predicted"/>
<dbReference type="Proteomes" id="UP000007875">
    <property type="component" value="Unassembled WGS sequence"/>
</dbReference>
<protein>
    <recommendedName>
        <fullName evidence="3">C2 domain-containing protein</fullName>
    </recommendedName>
</protein>
<reference evidence="1" key="2">
    <citation type="submission" date="2025-08" db="UniProtKB">
        <authorList>
            <consortium name="Ensembl"/>
        </authorList>
    </citation>
    <scope>IDENTIFICATION</scope>
</reference>
<evidence type="ECO:0008006" key="3">
    <source>
        <dbReference type="Google" id="ProtNLM"/>
    </source>
</evidence>
<dbReference type="AlphaFoldDB" id="H2ZMC7"/>
<dbReference type="Ensembl" id="ENSCSAVT00000018948.1">
    <property type="protein sequence ID" value="ENSCSAVP00000018743.1"/>
    <property type="gene ID" value="ENSCSAVG00000011017.1"/>
</dbReference>
<sequence length="140" mass="15926">DEDSFIEDPAELLGQKYHFKIAIKNCEINNSRYSKGIYVQHKTIGDEKPVKTNVVQDTLSPEFNYSRIVTLPSLTQDHLDYFESQSITFFVHACQVDTPPVASVKKLTTKELREMDGQMTAPMLRRRNTLVSSSAIVDSQ</sequence>
<reference evidence="1" key="3">
    <citation type="submission" date="2025-09" db="UniProtKB">
        <authorList>
            <consortium name="Ensembl"/>
        </authorList>
    </citation>
    <scope>IDENTIFICATION</scope>
</reference>
<evidence type="ECO:0000313" key="2">
    <source>
        <dbReference type="Proteomes" id="UP000007875"/>
    </source>
</evidence>
<keyword evidence="2" id="KW-1185">Reference proteome</keyword>
<name>H2ZMC7_CIOSA</name>
<evidence type="ECO:0000313" key="1">
    <source>
        <dbReference type="Ensembl" id="ENSCSAVP00000018743.1"/>
    </source>
</evidence>
<dbReference type="GeneTree" id="ENSGT00940000168697"/>
<reference evidence="2" key="1">
    <citation type="submission" date="2003-08" db="EMBL/GenBank/DDBJ databases">
        <authorList>
            <person name="Birren B."/>
            <person name="Nusbaum C."/>
            <person name="Abebe A."/>
            <person name="Abouelleil A."/>
            <person name="Adekoya E."/>
            <person name="Ait-zahra M."/>
            <person name="Allen N."/>
            <person name="Allen T."/>
            <person name="An P."/>
            <person name="Anderson M."/>
            <person name="Anderson S."/>
            <person name="Arachchi H."/>
            <person name="Armbruster J."/>
            <person name="Bachantsang P."/>
            <person name="Baldwin J."/>
            <person name="Barry A."/>
            <person name="Bayul T."/>
            <person name="Blitshsteyn B."/>
            <person name="Bloom T."/>
            <person name="Blye J."/>
            <person name="Boguslavskiy L."/>
            <person name="Borowsky M."/>
            <person name="Boukhgalter B."/>
            <person name="Brunache A."/>
            <person name="Butler J."/>
            <person name="Calixte N."/>
            <person name="Calvo S."/>
            <person name="Camarata J."/>
            <person name="Campo K."/>
            <person name="Chang J."/>
            <person name="Cheshatsang Y."/>
            <person name="Citroen M."/>
            <person name="Collymore A."/>
            <person name="Considine T."/>
            <person name="Cook A."/>
            <person name="Cooke P."/>
            <person name="Corum B."/>
            <person name="Cuomo C."/>
            <person name="David R."/>
            <person name="Dawoe T."/>
            <person name="Degray S."/>
            <person name="Dodge S."/>
            <person name="Dooley K."/>
            <person name="Dorje P."/>
            <person name="Dorjee K."/>
            <person name="Dorris L."/>
            <person name="Duffey N."/>
            <person name="Dupes A."/>
            <person name="Elkins T."/>
            <person name="Engels R."/>
            <person name="Erickson J."/>
            <person name="Farina A."/>
            <person name="Faro S."/>
            <person name="Ferreira P."/>
            <person name="Fischer H."/>
            <person name="Fitzgerald M."/>
            <person name="Foley K."/>
            <person name="Gage D."/>
            <person name="Galagan J."/>
            <person name="Gearin G."/>
            <person name="Gnerre S."/>
            <person name="Gnirke A."/>
            <person name="Goyette A."/>
            <person name="Graham J."/>
            <person name="Grandbois E."/>
            <person name="Gyaltsen K."/>
            <person name="Hafez N."/>
            <person name="Hagopian D."/>
            <person name="Hagos B."/>
            <person name="Hall J."/>
            <person name="Hatcher B."/>
            <person name="Heller A."/>
            <person name="Higgins H."/>
            <person name="Honan T."/>
            <person name="Horn A."/>
            <person name="Houde N."/>
            <person name="Hughes L."/>
            <person name="Hulme W."/>
            <person name="Husby E."/>
            <person name="Iliev I."/>
            <person name="Jaffe D."/>
            <person name="Jones C."/>
            <person name="Kamal M."/>
            <person name="Kamat A."/>
            <person name="Kamvysselis M."/>
            <person name="Karlsson E."/>
            <person name="Kells C."/>
            <person name="Kieu A."/>
            <person name="Kisner P."/>
            <person name="Kodira C."/>
            <person name="Kulbokas E."/>
            <person name="Labutti K."/>
            <person name="Lama D."/>
            <person name="Landers T."/>
            <person name="Leger J."/>
            <person name="Levine S."/>
            <person name="Lewis D."/>
            <person name="Lewis T."/>
            <person name="Lindblad-toh K."/>
            <person name="Liu X."/>
            <person name="Lokyitsang T."/>
            <person name="Lokyitsang Y."/>
            <person name="Lucien O."/>
            <person name="Lui A."/>
            <person name="Ma L.J."/>
            <person name="Mabbitt R."/>
            <person name="Macdonald J."/>
            <person name="Maclean C."/>
            <person name="Major J."/>
            <person name="Manning J."/>
            <person name="Marabella R."/>
            <person name="Maru K."/>
            <person name="Matthews C."/>
            <person name="Mauceli E."/>
            <person name="Mccarthy M."/>
            <person name="Mcdonough S."/>
            <person name="Mcghee T."/>
            <person name="Meldrim J."/>
            <person name="Meneus L."/>
            <person name="Mesirov J."/>
            <person name="Mihalev A."/>
            <person name="Mihova T."/>
            <person name="Mikkelsen T."/>
            <person name="Mlenga V."/>
            <person name="Moru K."/>
            <person name="Mozes J."/>
            <person name="Mulrain L."/>
            <person name="Munson G."/>
            <person name="Naylor J."/>
            <person name="Newes C."/>
            <person name="Nguyen C."/>
            <person name="Nguyen N."/>
            <person name="Nguyen T."/>
            <person name="Nicol R."/>
            <person name="Nielsen C."/>
            <person name="Nizzari M."/>
            <person name="Norbu C."/>
            <person name="Norbu N."/>
            <person name="O'donnell P."/>
            <person name="Okoawo O."/>
            <person name="O'leary S."/>
            <person name="Omotosho B."/>
            <person name="O'neill K."/>
            <person name="Osman S."/>
            <person name="Parker S."/>
            <person name="Perrin D."/>
            <person name="Phunkhang P."/>
            <person name="Piqani B."/>
            <person name="Purcell S."/>
            <person name="Rachupka T."/>
            <person name="Ramasamy U."/>
            <person name="Rameau R."/>
            <person name="Ray V."/>
            <person name="Raymond C."/>
            <person name="Retta R."/>
            <person name="Richardson S."/>
            <person name="Rise C."/>
            <person name="Rodriguez J."/>
            <person name="Rogers J."/>
            <person name="Rogov P."/>
            <person name="Rutman M."/>
            <person name="Schupbach R."/>
            <person name="Seaman C."/>
            <person name="Settipalli S."/>
            <person name="Sharpe T."/>
            <person name="Sheridan J."/>
            <person name="Sherpa N."/>
            <person name="Shi J."/>
            <person name="Smirnov S."/>
            <person name="Smith C."/>
            <person name="Sougnez C."/>
            <person name="Spencer B."/>
            <person name="Stalker J."/>
            <person name="Stange-thomann N."/>
            <person name="Stavropoulos S."/>
            <person name="Stetson K."/>
            <person name="Stone C."/>
            <person name="Stone S."/>
            <person name="Stubbs M."/>
            <person name="Talamas J."/>
            <person name="Tchuinga P."/>
            <person name="Tenzing P."/>
            <person name="Tesfaye S."/>
            <person name="Theodore J."/>
            <person name="Thoulutsang Y."/>
            <person name="Topham K."/>
            <person name="Towey S."/>
            <person name="Tsamla T."/>
            <person name="Tsomo N."/>
            <person name="Vallee D."/>
            <person name="Vassiliev H."/>
            <person name="Venkataraman V."/>
            <person name="Vinson J."/>
            <person name="Vo A."/>
            <person name="Wade C."/>
            <person name="Wang S."/>
            <person name="Wangchuk T."/>
            <person name="Wangdi T."/>
            <person name="Whittaker C."/>
            <person name="Wilkinson J."/>
            <person name="Wu Y."/>
            <person name="Wyman D."/>
            <person name="Yadav S."/>
            <person name="Yang S."/>
            <person name="Yang X."/>
            <person name="Yeager S."/>
            <person name="Yee E."/>
            <person name="Young G."/>
            <person name="Zainoun J."/>
            <person name="Zembeck L."/>
            <person name="Zimmer A."/>
            <person name="Zody M."/>
            <person name="Lander E."/>
        </authorList>
    </citation>
    <scope>NUCLEOTIDE SEQUENCE [LARGE SCALE GENOMIC DNA]</scope>
</reference>
<organism evidence="1 2">
    <name type="scientific">Ciona savignyi</name>
    <name type="common">Pacific transparent sea squirt</name>
    <dbReference type="NCBI Taxonomy" id="51511"/>
    <lineage>
        <taxon>Eukaryota</taxon>
        <taxon>Metazoa</taxon>
        <taxon>Chordata</taxon>
        <taxon>Tunicata</taxon>
        <taxon>Ascidiacea</taxon>
        <taxon>Phlebobranchia</taxon>
        <taxon>Cionidae</taxon>
        <taxon>Ciona</taxon>
    </lineage>
</organism>
<accession>H2ZMC7</accession>
<dbReference type="HOGENOM" id="CLU_1839581_0_0_1"/>